<gene>
    <name evidence="2" type="ORF">CO160_02920</name>
</gene>
<dbReference type="SUPFAM" id="SSF52980">
    <property type="entry name" value="Restriction endonuclease-like"/>
    <property type="match status" value="1"/>
</dbReference>
<dbReference type="InterPro" id="IPR038726">
    <property type="entry name" value="PDDEXK_AddAB-type"/>
</dbReference>
<comment type="caution">
    <text evidence="2">The sequence shown here is derived from an EMBL/GenBank/DDBJ whole genome shotgun (WGS) entry which is preliminary data.</text>
</comment>
<proteinExistence type="predicted"/>
<dbReference type="InterPro" id="IPR011335">
    <property type="entry name" value="Restrct_endonuc-II-like"/>
</dbReference>
<dbReference type="EMBL" id="PFWG01000065">
    <property type="protein sequence ID" value="PJA63537.1"/>
    <property type="molecule type" value="Genomic_DNA"/>
</dbReference>
<dbReference type="Proteomes" id="UP000230941">
    <property type="component" value="Unassembled WGS sequence"/>
</dbReference>
<evidence type="ECO:0000313" key="2">
    <source>
        <dbReference type="EMBL" id="PJA63537.1"/>
    </source>
</evidence>
<dbReference type="AlphaFoldDB" id="A0A2M7YKN6"/>
<sequence length="383" mass="45075">MRISYSGLETFSTCPAKYKFQYLDKIKTPKSKEAVFGILLHECLKSFHEPSHSLPLTEDELLKYFTGKWDSGVYADEQEEAFAFYQGVQILKNYYLQNQNASFNIVNLETPFEAPISEDKALHQITGRIDRIDKLSDGTFEVIDYKTTKKMPAQESVDNNFQLSVYYLGLVNRWPSIEKENRPVKLSLYYLRHGEKLSAVRNNQYIKETKEKIIDTISQIQKSDFGPKSNPLCDWCQYQPYCPLYRHKFINQDSPAPDDKKIKDVINEFFTIKEKQNQDNKRLAELKDLINQYCDKNEIERIFGKNGYITRLPQQRFSYDFGKVKEILEPLGKWNEILTVNAAKFKKVIQSLPYYLRREINETKKLEREFKVITVSRRNYSGE</sequence>
<evidence type="ECO:0000313" key="3">
    <source>
        <dbReference type="Proteomes" id="UP000230941"/>
    </source>
</evidence>
<dbReference type="InterPro" id="IPR011604">
    <property type="entry name" value="PDDEXK-like_dom_sf"/>
</dbReference>
<reference evidence="3" key="1">
    <citation type="submission" date="2017-09" db="EMBL/GenBank/DDBJ databases">
        <title>Depth-based differentiation of microbial function through sediment-hosted aquifers and enrichment of novel symbionts in the deep terrestrial subsurface.</title>
        <authorList>
            <person name="Probst A.J."/>
            <person name="Ladd B."/>
            <person name="Jarett J.K."/>
            <person name="Geller-Mcgrath D.E."/>
            <person name="Sieber C.M.K."/>
            <person name="Emerson J.B."/>
            <person name="Anantharaman K."/>
            <person name="Thomas B.C."/>
            <person name="Malmstrom R."/>
            <person name="Stieglmeier M."/>
            <person name="Klingl A."/>
            <person name="Woyke T."/>
            <person name="Ryan C.M."/>
            <person name="Banfield J.F."/>
        </authorList>
    </citation>
    <scope>NUCLEOTIDE SEQUENCE [LARGE SCALE GENOMIC DNA]</scope>
</reference>
<evidence type="ECO:0000259" key="1">
    <source>
        <dbReference type="Pfam" id="PF12705"/>
    </source>
</evidence>
<organism evidence="2 3">
    <name type="scientific">Candidatus Portnoybacteria bacterium CG_4_9_14_3_um_filter_43_11</name>
    <dbReference type="NCBI Taxonomy" id="1974805"/>
    <lineage>
        <taxon>Bacteria</taxon>
        <taxon>Candidatus Portnoyibacteriota</taxon>
    </lineage>
</organism>
<feature type="domain" description="PD-(D/E)XK endonuclease-like" evidence="1">
    <location>
        <begin position="2"/>
        <end position="243"/>
    </location>
</feature>
<protein>
    <recommendedName>
        <fullName evidence="1">PD-(D/E)XK endonuclease-like domain-containing protein</fullName>
    </recommendedName>
</protein>
<accession>A0A2M7YKN6</accession>
<dbReference type="Gene3D" id="3.90.320.10">
    <property type="match status" value="1"/>
</dbReference>
<name>A0A2M7YKN6_9BACT</name>
<dbReference type="Pfam" id="PF12705">
    <property type="entry name" value="PDDEXK_1"/>
    <property type="match status" value="1"/>
</dbReference>